<dbReference type="Pfam" id="PF03140">
    <property type="entry name" value="DUF247"/>
    <property type="match status" value="3"/>
</dbReference>
<organism evidence="1">
    <name type="scientific">Salix viminalis</name>
    <name type="common">Common osier</name>
    <name type="synonym">Basket willow</name>
    <dbReference type="NCBI Taxonomy" id="40686"/>
    <lineage>
        <taxon>Eukaryota</taxon>
        <taxon>Viridiplantae</taxon>
        <taxon>Streptophyta</taxon>
        <taxon>Embryophyta</taxon>
        <taxon>Tracheophyta</taxon>
        <taxon>Spermatophyta</taxon>
        <taxon>Magnoliopsida</taxon>
        <taxon>eudicotyledons</taxon>
        <taxon>Gunneridae</taxon>
        <taxon>Pentapetalae</taxon>
        <taxon>rosids</taxon>
        <taxon>fabids</taxon>
        <taxon>Malpighiales</taxon>
        <taxon>Salicaceae</taxon>
        <taxon>Saliceae</taxon>
        <taxon>Salix</taxon>
    </lineage>
</organism>
<name>A0A6N2MN11_SALVM</name>
<sequence>MEIVGATTEQLKRNDHVSLGIDKLTESLQEELKTLHAFSDKRSIYRVPKGLRGSREYAYTPPTVSIGPIHHGKEELKEMEGHKKLYLEEFLKLGKVSARGVENLHAFSTSVPSTEFLKTTRLEDVEKYIVAIAEGDKIAQCYADNVSEALHHCACVPSTEFLKDYAARGEFLKLGKVSVEKYIVAIAEKETRLRNCYADNFDKITSPDFVKMVLLDSSFIIMVFLKQCSFGFRSNNDRIFSKPWTIEEVKSDMCLLENQIPFFILDDLLKLAEIRIQVKPGYSMIELTRSFFSHTFGNSCLPMDILKPMNSSRVKHFVDFLRIYLQPKKGKQRKPLETRTTPSAMELHQSGVEFQSGSNKALFDINFDFENGILEIPPLFSWIAQRCDFITTIKDLVHSTNDVEILVKKGIIDSWLSDNDAVMRVLHDLDRGNMVYVEEFCFADVVEDLNKYCRKRRHRWIAALKQNYFHNPWVSTSVVAAGALLILTVIQAVCSVIQVT</sequence>
<dbReference type="AlphaFoldDB" id="A0A6N2MN11"/>
<accession>A0A6N2MN11</accession>
<reference evidence="1" key="1">
    <citation type="submission" date="2019-03" db="EMBL/GenBank/DDBJ databases">
        <authorList>
            <person name="Mank J."/>
            <person name="Almeida P."/>
        </authorList>
    </citation>
    <scope>NUCLEOTIDE SEQUENCE</scope>
    <source>
        <strain evidence="1">78183</strain>
    </source>
</reference>
<dbReference type="InterPro" id="IPR004158">
    <property type="entry name" value="DUF247_pln"/>
</dbReference>
<dbReference type="PANTHER" id="PTHR31170:SF17">
    <property type="match status" value="1"/>
</dbReference>
<dbReference type="EMBL" id="CAADRP010001707">
    <property type="protein sequence ID" value="VFU49416.1"/>
    <property type="molecule type" value="Genomic_DNA"/>
</dbReference>
<gene>
    <name evidence="1" type="ORF">SVIM_LOCUS325588</name>
</gene>
<protein>
    <submittedName>
        <fullName evidence="1">Uncharacterized protein</fullName>
    </submittedName>
</protein>
<evidence type="ECO:0000313" key="1">
    <source>
        <dbReference type="EMBL" id="VFU49416.1"/>
    </source>
</evidence>
<proteinExistence type="predicted"/>
<dbReference type="PANTHER" id="PTHR31170">
    <property type="entry name" value="BNAC04G53230D PROTEIN"/>
    <property type="match status" value="1"/>
</dbReference>